<reference evidence="3" key="1">
    <citation type="submission" date="2018-12" db="EMBL/GenBank/DDBJ databases">
        <title>Dusodibacter welbiota gen. nov., sp. nov., isolated from human faeces and emended description of the Oscillibacter genus.</title>
        <authorList>
            <person name="Le Roy T."/>
            <person name="Van der Smissen P."/>
            <person name="Delzenne N."/>
            <person name="Muccioli G."/>
            <person name="Collet J.F."/>
            <person name="Cani P.D."/>
        </authorList>
    </citation>
    <scope>NUCLEOTIDE SEQUENCE [LARGE SCALE GENOMIC DNA]</scope>
    <source>
        <strain evidence="3">J115</strain>
    </source>
</reference>
<dbReference type="Pfam" id="PF02589">
    <property type="entry name" value="LUD_dom"/>
    <property type="match status" value="1"/>
</dbReference>
<dbReference type="RefSeq" id="WP_021747732.1">
    <property type="nucleotide sequence ID" value="NZ_CP034413.3"/>
</dbReference>
<dbReference type="KEGG" id="obj:EIO64_07015"/>
<name>A0A4D7ASW5_9FIRM</name>
<evidence type="ECO:0000259" key="1">
    <source>
        <dbReference type="Pfam" id="PF02589"/>
    </source>
</evidence>
<dbReference type="PANTHER" id="PTHR36179">
    <property type="entry name" value="LUD_DOM DOMAIN-CONTAINING PROTEIN"/>
    <property type="match status" value="1"/>
</dbReference>
<dbReference type="InterPro" id="IPR024185">
    <property type="entry name" value="FTHF_cligase-like_sf"/>
</dbReference>
<sequence>MTDFTKVQQALERRGYTVRTFAAAAEAAAYLDGAIDGKTVGFGGSATLDALGVYDKLAAHNTVIWHWKQEANAARKAAMQTQVYLSSANGLAESGEIVNIDGTGNRVSATLFGHEKVYFVIGRNKLAPTYEAAVYRARNVAAPQRARQLGKKTPCAVKADRCYDCRSPERVCRALVTLWGPMLGMETEVLLVDEDLGL</sequence>
<dbReference type="EMBL" id="CP034413">
    <property type="protein sequence ID" value="QCI59006.1"/>
    <property type="molecule type" value="Genomic_DNA"/>
</dbReference>
<proteinExistence type="predicted"/>
<evidence type="ECO:0000313" key="3">
    <source>
        <dbReference type="Proteomes" id="UP000298642"/>
    </source>
</evidence>
<dbReference type="AlphaFoldDB" id="A0A4D7ASW5"/>
<dbReference type="PANTHER" id="PTHR36179:SF2">
    <property type="entry name" value="LUD DOMAIN-CONTAINING PROTEIN"/>
    <property type="match status" value="1"/>
</dbReference>
<dbReference type="InterPro" id="IPR003741">
    <property type="entry name" value="LUD_dom"/>
</dbReference>
<organism evidence="2 3">
    <name type="scientific">Dysosmobacter welbionis</name>
    <dbReference type="NCBI Taxonomy" id="2093857"/>
    <lineage>
        <taxon>Bacteria</taxon>
        <taxon>Bacillati</taxon>
        <taxon>Bacillota</taxon>
        <taxon>Clostridia</taxon>
        <taxon>Eubacteriales</taxon>
        <taxon>Oscillospiraceae</taxon>
        <taxon>Dysosmobacter</taxon>
    </lineage>
</organism>
<dbReference type="Gene3D" id="3.40.50.10420">
    <property type="entry name" value="NagB/RpiA/CoA transferase-like"/>
    <property type="match status" value="1"/>
</dbReference>
<accession>A0A4D7ASW5</accession>
<evidence type="ECO:0000313" key="2">
    <source>
        <dbReference type="EMBL" id="QCI59006.1"/>
    </source>
</evidence>
<dbReference type="GeneID" id="89523406"/>
<feature type="domain" description="LUD" evidence="1">
    <location>
        <begin position="6"/>
        <end position="178"/>
    </location>
</feature>
<dbReference type="Proteomes" id="UP000298642">
    <property type="component" value="Chromosome"/>
</dbReference>
<gene>
    <name evidence="2" type="ORF">EIO64_07015</name>
</gene>
<protein>
    <submittedName>
        <fullName evidence="2">Lactate utilization protein</fullName>
    </submittedName>
</protein>
<keyword evidence="3" id="KW-1185">Reference proteome</keyword>